<dbReference type="EMBL" id="QZWG01000011">
    <property type="protein sequence ID" value="RZB80215.1"/>
    <property type="molecule type" value="Genomic_DNA"/>
</dbReference>
<dbReference type="AlphaFoldDB" id="A0A445I2D3"/>
<name>A0A445I2D3_GLYSO</name>
<accession>A0A445I2D3</accession>
<organism evidence="1 2">
    <name type="scientific">Glycine soja</name>
    <name type="common">Wild soybean</name>
    <dbReference type="NCBI Taxonomy" id="3848"/>
    <lineage>
        <taxon>Eukaryota</taxon>
        <taxon>Viridiplantae</taxon>
        <taxon>Streptophyta</taxon>
        <taxon>Embryophyta</taxon>
        <taxon>Tracheophyta</taxon>
        <taxon>Spermatophyta</taxon>
        <taxon>Magnoliopsida</taxon>
        <taxon>eudicotyledons</taxon>
        <taxon>Gunneridae</taxon>
        <taxon>Pentapetalae</taxon>
        <taxon>rosids</taxon>
        <taxon>fabids</taxon>
        <taxon>Fabales</taxon>
        <taxon>Fabaceae</taxon>
        <taxon>Papilionoideae</taxon>
        <taxon>50 kb inversion clade</taxon>
        <taxon>NPAAA clade</taxon>
        <taxon>indigoferoid/millettioid clade</taxon>
        <taxon>Phaseoleae</taxon>
        <taxon>Glycine</taxon>
        <taxon>Glycine subgen. Soja</taxon>
    </lineage>
</organism>
<evidence type="ECO:0000313" key="1">
    <source>
        <dbReference type="EMBL" id="RZB80215.1"/>
    </source>
</evidence>
<dbReference type="Proteomes" id="UP000289340">
    <property type="component" value="Chromosome 11"/>
</dbReference>
<proteinExistence type="predicted"/>
<sequence length="57" mass="6590">MMPTFHFHKISSLLRRLDTFNDLEVTLRNSGDNDLEEHVSITSLETFSLSYNVFSSP</sequence>
<evidence type="ECO:0000313" key="2">
    <source>
        <dbReference type="Proteomes" id="UP000289340"/>
    </source>
</evidence>
<keyword evidence="2" id="KW-1185">Reference proteome</keyword>
<comment type="caution">
    <text evidence="1">The sequence shown here is derived from an EMBL/GenBank/DDBJ whole genome shotgun (WGS) entry which is preliminary data.</text>
</comment>
<protein>
    <submittedName>
        <fullName evidence="1">Uncharacterized protein</fullName>
    </submittedName>
</protein>
<reference evidence="1 2" key="1">
    <citation type="submission" date="2018-09" db="EMBL/GenBank/DDBJ databases">
        <title>A high-quality reference genome of wild soybean provides a powerful tool to mine soybean genomes.</title>
        <authorList>
            <person name="Xie M."/>
            <person name="Chung C.Y.L."/>
            <person name="Li M.-W."/>
            <person name="Wong F.-L."/>
            <person name="Chan T.-F."/>
            <person name="Lam H.-M."/>
        </authorList>
    </citation>
    <scope>NUCLEOTIDE SEQUENCE [LARGE SCALE GENOMIC DNA]</scope>
    <source>
        <strain evidence="2">cv. W05</strain>
        <tissue evidence="1">Hypocotyl of etiolated seedlings</tissue>
    </source>
</reference>
<feature type="non-terminal residue" evidence="1">
    <location>
        <position position="57"/>
    </location>
</feature>
<gene>
    <name evidence="1" type="ORF">D0Y65_030105</name>
</gene>